<proteinExistence type="predicted"/>
<reference evidence="2" key="1">
    <citation type="journal article" date="2024" name="Gigascience">
        <title>Chromosome-level genome of the poultry shaft louse Menopon gallinae provides insight into the host-switching and adaptive evolution of parasitic lice.</title>
        <authorList>
            <person name="Xu Y."/>
            <person name="Ma L."/>
            <person name="Liu S."/>
            <person name="Liang Y."/>
            <person name="Liu Q."/>
            <person name="He Z."/>
            <person name="Tian L."/>
            <person name="Duan Y."/>
            <person name="Cai W."/>
            <person name="Li H."/>
            <person name="Song F."/>
        </authorList>
    </citation>
    <scope>NUCLEOTIDE SEQUENCE</scope>
    <source>
        <strain evidence="2">Cailab_2023a</strain>
    </source>
</reference>
<protein>
    <submittedName>
        <fullName evidence="2">Uncharacterized protein</fullName>
    </submittedName>
</protein>
<comment type="caution">
    <text evidence="2">The sequence shown here is derived from an EMBL/GenBank/DDBJ whole genome shotgun (WGS) entry which is preliminary data.</text>
</comment>
<evidence type="ECO:0000256" key="1">
    <source>
        <dbReference type="SAM" id="Phobius"/>
    </source>
</evidence>
<keyword evidence="1" id="KW-1133">Transmembrane helix</keyword>
<dbReference type="AlphaFoldDB" id="A0AAW2I8X9"/>
<keyword evidence="1" id="KW-0472">Membrane</keyword>
<accession>A0AAW2I8X9</accession>
<feature type="transmembrane region" description="Helical" evidence="1">
    <location>
        <begin position="97"/>
        <end position="117"/>
    </location>
</feature>
<gene>
    <name evidence="2" type="ORF">PYX00_000418</name>
</gene>
<keyword evidence="1" id="KW-0812">Transmembrane</keyword>
<organism evidence="2">
    <name type="scientific">Menopon gallinae</name>
    <name type="common">poultry shaft louse</name>
    <dbReference type="NCBI Taxonomy" id="328185"/>
    <lineage>
        <taxon>Eukaryota</taxon>
        <taxon>Metazoa</taxon>
        <taxon>Ecdysozoa</taxon>
        <taxon>Arthropoda</taxon>
        <taxon>Hexapoda</taxon>
        <taxon>Insecta</taxon>
        <taxon>Pterygota</taxon>
        <taxon>Neoptera</taxon>
        <taxon>Paraneoptera</taxon>
        <taxon>Psocodea</taxon>
        <taxon>Troctomorpha</taxon>
        <taxon>Phthiraptera</taxon>
        <taxon>Amblycera</taxon>
        <taxon>Menoponidae</taxon>
        <taxon>Menopon</taxon>
    </lineage>
</organism>
<evidence type="ECO:0000313" key="2">
    <source>
        <dbReference type="EMBL" id="KAL0278664.1"/>
    </source>
</evidence>
<name>A0AAW2I8X9_9NEOP</name>
<dbReference type="EMBL" id="JARGDH010000001">
    <property type="protein sequence ID" value="KAL0278664.1"/>
    <property type="molecule type" value="Genomic_DNA"/>
</dbReference>
<sequence length="118" mass="13492">MYAAASGARLAHRHNKATIKKQLCINNLEGLQVNYKAFQKHQNAKYTDQPGIHGQRKPQRCHNYTSKPYSSDSDSVLKLSSSYCDLRGRIPKFDVEVCLSHSLSLSIYIFFCFSFLLF</sequence>